<dbReference type="GO" id="GO:0003677">
    <property type="term" value="F:DNA binding"/>
    <property type="evidence" value="ECO:0007669"/>
    <property type="project" value="InterPro"/>
</dbReference>
<feature type="domain" description="Response regulatory" evidence="2">
    <location>
        <begin position="5"/>
        <end position="118"/>
    </location>
</feature>
<dbReference type="Pfam" id="PF00072">
    <property type="entry name" value="Response_reg"/>
    <property type="match status" value="1"/>
</dbReference>
<dbReference type="InterPro" id="IPR046947">
    <property type="entry name" value="LytR-like"/>
</dbReference>
<dbReference type="OrthoDB" id="1490554at2"/>
<comment type="caution">
    <text evidence="4">The sequence shown here is derived from an EMBL/GenBank/DDBJ whole genome shotgun (WGS) entry which is preliminary data.</text>
</comment>
<dbReference type="SMART" id="SM00448">
    <property type="entry name" value="REC"/>
    <property type="match status" value="1"/>
</dbReference>
<evidence type="ECO:0000313" key="4">
    <source>
        <dbReference type="EMBL" id="KIO44660.1"/>
    </source>
</evidence>
<dbReference type="InterPro" id="IPR007492">
    <property type="entry name" value="LytTR_DNA-bd_dom"/>
</dbReference>
<dbReference type="SMART" id="SM00850">
    <property type="entry name" value="LytTR"/>
    <property type="match status" value="1"/>
</dbReference>
<dbReference type="SUPFAM" id="SSF52172">
    <property type="entry name" value="CheY-like"/>
    <property type="match status" value="1"/>
</dbReference>
<gene>
    <name evidence="4" type="ORF">BA92_06355</name>
</gene>
<keyword evidence="1" id="KW-0597">Phosphoprotein</keyword>
<dbReference type="PROSITE" id="PS50110">
    <property type="entry name" value="RESPONSE_REGULATORY"/>
    <property type="match status" value="1"/>
</dbReference>
<feature type="domain" description="HTH LytTR-type" evidence="3">
    <location>
        <begin position="150"/>
        <end position="257"/>
    </location>
</feature>
<dbReference type="AlphaFoldDB" id="A0A0C3R510"/>
<organism evidence="4 5">
    <name type="scientific">Sanguibacteroides justesenii</name>
    <dbReference type="NCBI Taxonomy" id="1547597"/>
    <lineage>
        <taxon>Bacteria</taxon>
        <taxon>Pseudomonadati</taxon>
        <taxon>Bacteroidota</taxon>
        <taxon>Bacteroidia</taxon>
        <taxon>Bacteroidales</taxon>
        <taxon>Porphyromonadaceae</taxon>
        <taxon>Sanguibacteroides</taxon>
    </lineage>
</organism>
<dbReference type="Pfam" id="PF04397">
    <property type="entry name" value="LytTR"/>
    <property type="match status" value="1"/>
</dbReference>
<dbReference type="RefSeq" id="WP_041505040.1">
    <property type="nucleotide sequence ID" value="NZ_JPIU01000038.1"/>
</dbReference>
<dbReference type="PANTHER" id="PTHR37299">
    <property type="entry name" value="TRANSCRIPTIONAL REGULATOR-RELATED"/>
    <property type="match status" value="1"/>
</dbReference>
<dbReference type="PANTHER" id="PTHR37299:SF1">
    <property type="entry name" value="STAGE 0 SPORULATION PROTEIN A HOMOLOG"/>
    <property type="match status" value="1"/>
</dbReference>
<evidence type="ECO:0000259" key="2">
    <source>
        <dbReference type="PROSITE" id="PS50110"/>
    </source>
</evidence>
<keyword evidence="5" id="KW-1185">Reference proteome</keyword>
<dbReference type="EMBL" id="JPIU01000038">
    <property type="protein sequence ID" value="KIO44660.1"/>
    <property type="molecule type" value="Genomic_DNA"/>
</dbReference>
<dbReference type="Gene3D" id="2.40.50.1020">
    <property type="entry name" value="LytTr DNA-binding domain"/>
    <property type="match status" value="1"/>
</dbReference>
<dbReference type="PROSITE" id="PS50930">
    <property type="entry name" value="HTH_LYTTR"/>
    <property type="match status" value="1"/>
</dbReference>
<evidence type="ECO:0000259" key="3">
    <source>
        <dbReference type="PROSITE" id="PS50930"/>
    </source>
</evidence>
<feature type="modified residue" description="4-aspartylphosphate" evidence="1">
    <location>
        <position position="58"/>
    </location>
</feature>
<proteinExistence type="predicted"/>
<dbReference type="GO" id="GO:0000156">
    <property type="term" value="F:phosphorelay response regulator activity"/>
    <property type="evidence" value="ECO:0007669"/>
    <property type="project" value="InterPro"/>
</dbReference>
<dbReference type="InterPro" id="IPR011006">
    <property type="entry name" value="CheY-like_superfamily"/>
</dbReference>
<protein>
    <submittedName>
        <fullName evidence="4">Chemotaxis protein CheY</fullName>
    </submittedName>
</protein>
<dbReference type="Gene3D" id="3.40.50.2300">
    <property type="match status" value="1"/>
</dbReference>
<reference evidence="4 5" key="1">
    <citation type="submission" date="2014-07" db="EMBL/GenBank/DDBJ databases">
        <title>Porphyromonadaceae bacterium OUH 308042 = ATCC BAA-2681 = DSM 28342 draft genome.</title>
        <authorList>
            <person name="Sydenham T.V."/>
            <person name="Hasman H."/>
            <person name="Justensen U.S."/>
        </authorList>
    </citation>
    <scope>NUCLEOTIDE SEQUENCE [LARGE SCALE GENOMIC DNA]</scope>
    <source>
        <strain evidence="4 5">OUH 308042</strain>
    </source>
</reference>
<dbReference type="FunFam" id="3.40.50.2300:FF:000361">
    <property type="entry name" value="Two-component system response regulator"/>
    <property type="match status" value="1"/>
</dbReference>
<evidence type="ECO:0000313" key="5">
    <source>
        <dbReference type="Proteomes" id="UP000031980"/>
    </source>
</evidence>
<dbReference type="Proteomes" id="UP000031980">
    <property type="component" value="Unassembled WGS sequence"/>
</dbReference>
<sequence>MSSLKVGIIEDEVPAARLLYMMIHRLRPDWEIIVLSGNVEENIQWFTENSHPDLLFLDIHLSDGNSFDFLNAARPSSVIVFTTAYDQYAVRAFAVNSIDYILKPVDEKRLLEAIVKYESFTAGGKLRAEDYLDTILNSLQQREKPYRTRFLISGGDRFRPLEVIDIAYFYSENKITFAVTYSGQEHIVDLSLNKLVEQLDPDQFFRANRQVLLCVKAIMRIEPYFNGKVVVFVKPPFKSQITVSEEKITAFKLWLNF</sequence>
<accession>A0A0C3R510</accession>
<name>A0A0C3R510_9PORP</name>
<dbReference type="InterPro" id="IPR001789">
    <property type="entry name" value="Sig_transdc_resp-reg_receiver"/>
</dbReference>
<evidence type="ECO:0000256" key="1">
    <source>
        <dbReference type="PROSITE-ProRule" id="PRU00169"/>
    </source>
</evidence>